<organism evidence="1 2">
    <name type="scientific">Bacillus cereus</name>
    <dbReference type="NCBI Taxonomy" id="1396"/>
    <lineage>
        <taxon>Bacteria</taxon>
        <taxon>Bacillati</taxon>
        <taxon>Bacillota</taxon>
        <taxon>Bacilli</taxon>
        <taxon>Bacillales</taxon>
        <taxon>Bacillaceae</taxon>
        <taxon>Bacillus</taxon>
        <taxon>Bacillus cereus group</taxon>
    </lineage>
</organism>
<name>A0A9W7UNK1_BACCE</name>
<dbReference type="Proteomes" id="UP000323321">
    <property type="component" value="Unassembled WGS sequence"/>
</dbReference>
<sequence>MHIHKPPYEKLSILLY</sequence>
<proteinExistence type="predicted"/>
<dbReference type="EMBL" id="QSMZ01000054">
    <property type="protein sequence ID" value="KAA6448389.1"/>
    <property type="molecule type" value="Genomic_DNA"/>
</dbReference>
<protein>
    <submittedName>
        <fullName evidence="1">Uncharacterized protein</fullName>
    </submittedName>
</protein>
<gene>
    <name evidence="1" type="ORF">DX932_31010</name>
</gene>
<evidence type="ECO:0000313" key="1">
    <source>
        <dbReference type="EMBL" id="KAA6448389.1"/>
    </source>
</evidence>
<reference evidence="1 2" key="1">
    <citation type="submission" date="2018-08" db="EMBL/GenBank/DDBJ databases">
        <title>Bacillus phenotypic plasticity.</title>
        <authorList>
            <person name="Hurtado E."/>
        </authorList>
    </citation>
    <scope>NUCLEOTIDE SEQUENCE [LARGE SCALE GENOMIC DNA]</scope>
    <source>
        <strain evidence="1 2">111b</strain>
    </source>
</reference>
<evidence type="ECO:0000313" key="2">
    <source>
        <dbReference type="Proteomes" id="UP000323321"/>
    </source>
</evidence>
<comment type="caution">
    <text evidence="1">The sequence shown here is derived from an EMBL/GenBank/DDBJ whole genome shotgun (WGS) entry which is preliminary data.</text>
</comment>
<dbReference type="AlphaFoldDB" id="A0A9W7UNK1"/>
<accession>A0A9W7UNK1</accession>